<keyword evidence="3 5" id="KW-0732">Signal</keyword>
<accession>A0A1V9DMA9</accession>
<evidence type="ECO:0000259" key="6">
    <source>
        <dbReference type="Pfam" id="PF00419"/>
    </source>
</evidence>
<evidence type="ECO:0000256" key="4">
    <source>
        <dbReference type="ARBA" id="ARBA00023263"/>
    </source>
</evidence>
<name>A0A1V9DMA9_9GAMM</name>
<organism evidence="7 8">
    <name type="scientific">Pantoea latae</name>
    <dbReference type="NCBI Taxonomy" id="1964541"/>
    <lineage>
        <taxon>Bacteria</taxon>
        <taxon>Pseudomonadati</taxon>
        <taxon>Pseudomonadota</taxon>
        <taxon>Gammaproteobacteria</taxon>
        <taxon>Enterobacterales</taxon>
        <taxon>Erwiniaceae</taxon>
        <taxon>Pantoea</taxon>
    </lineage>
</organism>
<evidence type="ECO:0000256" key="5">
    <source>
        <dbReference type="SAM" id="SignalP"/>
    </source>
</evidence>
<comment type="subcellular location">
    <subcellularLocation>
        <location evidence="1">Fimbrium</location>
    </subcellularLocation>
</comment>
<comment type="similarity">
    <text evidence="2">Belongs to the fimbrial protein family.</text>
</comment>
<dbReference type="RefSeq" id="WP_081137186.1">
    <property type="nucleotide sequence ID" value="NZ_MWUE01000008.1"/>
</dbReference>
<dbReference type="PANTHER" id="PTHR33420:SF3">
    <property type="entry name" value="FIMBRIAL SUBUNIT ELFA"/>
    <property type="match status" value="1"/>
</dbReference>
<feature type="domain" description="Fimbrial-type adhesion" evidence="6">
    <location>
        <begin position="50"/>
        <end position="197"/>
    </location>
</feature>
<feature type="chain" id="PRO_5012235439" description="Fimbrial-type adhesion domain-containing protein" evidence="5">
    <location>
        <begin position="41"/>
        <end position="197"/>
    </location>
</feature>
<dbReference type="InterPro" id="IPR000259">
    <property type="entry name" value="Adhesion_dom_fimbrial"/>
</dbReference>
<evidence type="ECO:0000313" key="8">
    <source>
        <dbReference type="Proteomes" id="UP000192769"/>
    </source>
</evidence>
<evidence type="ECO:0000256" key="2">
    <source>
        <dbReference type="ARBA" id="ARBA00006671"/>
    </source>
</evidence>
<dbReference type="Pfam" id="PF00419">
    <property type="entry name" value="Fimbrial"/>
    <property type="match status" value="1"/>
</dbReference>
<evidence type="ECO:0000256" key="3">
    <source>
        <dbReference type="ARBA" id="ARBA00022729"/>
    </source>
</evidence>
<dbReference type="InterPro" id="IPR036937">
    <property type="entry name" value="Adhesion_dom_fimbrial_sf"/>
</dbReference>
<reference evidence="7 8" key="1">
    <citation type="submission" date="2017-02" db="EMBL/GenBank/DDBJ databases">
        <title>Whole genome shotgun sequence of Pantoea agglomerans strain AS1 isolated from a cycad, Zamia floridana in Central Florida, USA.</title>
        <authorList>
            <person name="Lata P."/>
            <person name="Govindarajan S."/>
            <person name="Qi F."/>
            <person name="Li J.-L."/>
            <person name="Maurya S.K."/>
            <person name="Sahoo M.K."/>
        </authorList>
    </citation>
    <scope>NUCLEOTIDE SEQUENCE [LARGE SCALE GENOMIC DNA]</scope>
    <source>
        <strain evidence="7 8">AS1</strain>
    </source>
</reference>
<dbReference type="InterPro" id="IPR050263">
    <property type="entry name" value="Bact_Fimbrial_Adh_Pro"/>
</dbReference>
<evidence type="ECO:0000313" key="7">
    <source>
        <dbReference type="EMBL" id="OQP34978.1"/>
    </source>
</evidence>
<dbReference type="GO" id="GO:0009289">
    <property type="term" value="C:pilus"/>
    <property type="evidence" value="ECO:0007669"/>
    <property type="project" value="UniProtKB-SubCell"/>
</dbReference>
<keyword evidence="4" id="KW-0281">Fimbrium</keyword>
<comment type="caution">
    <text evidence="7">The sequence shown here is derived from an EMBL/GenBank/DDBJ whole genome shotgun (WGS) entry which is preliminary data.</text>
</comment>
<dbReference type="Gene3D" id="2.60.40.1090">
    <property type="entry name" value="Fimbrial-type adhesion domain"/>
    <property type="match status" value="1"/>
</dbReference>
<dbReference type="PANTHER" id="PTHR33420">
    <property type="entry name" value="FIMBRIAL SUBUNIT ELFA-RELATED"/>
    <property type="match status" value="1"/>
</dbReference>
<gene>
    <name evidence="7" type="ORF">B2J69_05535</name>
</gene>
<evidence type="ECO:0000256" key="1">
    <source>
        <dbReference type="ARBA" id="ARBA00004561"/>
    </source>
</evidence>
<sequence length="197" mass="20694">MITAVKFLAVNRCDKIAQVNSLLLCMLAAYSFGVIPPASAADVDQVQLIISGMIRDNTCTLDSDKLIFILPDTSVRELSGKKGKRSSVLDIPVTLSECGVNAASVVVTASGMADADVASLWANQAQSGSGGSSGVGLRLLQSNGSASFSPRGSRSETLPLQPSQKNILIFHAAMETTRNKVKAGAFVTTVDLEIDYK</sequence>
<keyword evidence="8" id="KW-1185">Reference proteome</keyword>
<dbReference type="SUPFAM" id="SSF49401">
    <property type="entry name" value="Bacterial adhesins"/>
    <property type="match status" value="1"/>
</dbReference>
<protein>
    <recommendedName>
        <fullName evidence="6">Fimbrial-type adhesion domain-containing protein</fullName>
    </recommendedName>
</protein>
<proteinExistence type="inferred from homology"/>
<dbReference type="Proteomes" id="UP000192769">
    <property type="component" value="Unassembled WGS sequence"/>
</dbReference>
<dbReference type="GO" id="GO:0043709">
    <property type="term" value="P:cell adhesion involved in single-species biofilm formation"/>
    <property type="evidence" value="ECO:0007669"/>
    <property type="project" value="TreeGrafter"/>
</dbReference>
<feature type="signal peptide" evidence="5">
    <location>
        <begin position="1"/>
        <end position="40"/>
    </location>
</feature>
<dbReference type="EMBL" id="MWUE01000008">
    <property type="protein sequence ID" value="OQP34978.1"/>
    <property type="molecule type" value="Genomic_DNA"/>
</dbReference>
<dbReference type="AlphaFoldDB" id="A0A1V9DMA9"/>
<dbReference type="InterPro" id="IPR008966">
    <property type="entry name" value="Adhesion_dom_sf"/>
</dbReference>